<feature type="transmembrane region" description="Helical" evidence="6">
    <location>
        <begin position="400"/>
        <end position="421"/>
    </location>
</feature>
<dbReference type="CDD" id="cd07731">
    <property type="entry name" value="ComA-like_MBL-fold"/>
    <property type="match status" value="1"/>
</dbReference>
<dbReference type="RefSeq" id="WP_006213255.1">
    <property type="nucleotide sequence ID" value="NZ_ANHZ02000001.1"/>
</dbReference>
<organism evidence="8 9">
    <name type="scientific">Kocuria palustris PEL</name>
    <dbReference type="NCBI Taxonomy" id="1236550"/>
    <lineage>
        <taxon>Bacteria</taxon>
        <taxon>Bacillati</taxon>
        <taxon>Actinomycetota</taxon>
        <taxon>Actinomycetes</taxon>
        <taxon>Micrococcales</taxon>
        <taxon>Micrococcaceae</taxon>
        <taxon>Kocuria</taxon>
    </lineage>
</organism>
<dbReference type="InterPro" id="IPR036866">
    <property type="entry name" value="RibonucZ/Hydroxyglut_hydro"/>
</dbReference>
<feature type="transmembrane region" description="Helical" evidence="6">
    <location>
        <begin position="377"/>
        <end position="394"/>
    </location>
</feature>
<keyword evidence="9" id="KW-1185">Reference proteome</keyword>
<evidence type="ECO:0000256" key="3">
    <source>
        <dbReference type="ARBA" id="ARBA00022692"/>
    </source>
</evidence>
<evidence type="ECO:0000256" key="2">
    <source>
        <dbReference type="ARBA" id="ARBA00022475"/>
    </source>
</evidence>
<gene>
    <name evidence="8" type="ORF">C884_00107</name>
</gene>
<feature type="transmembrane region" description="Helical" evidence="6">
    <location>
        <begin position="428"/>
        <end position="451"/>
    </location>
</feature>
<comment type="subcellular location">
    <subcellularLocation>
        <location evidence="1">Cell membrane</location>
        <topology evidence="1">Multi-pass membrane protein</topology>
    </subcellularLocation>
</comment>
<dbReference type="Pfam" id="PF03772">
    <property type="entry name" value="Competence"/>
    <property type="match status" value="1"/>
</dbReference>
<keyword evidence="5 6" id="KW-0472">Membrane</keyword>
<evidence type="ECO:0000256" key="4">
    <source>
        <dbReference type="ARBA" id="ARBA00022989"/>
    </source>
</evidence>
<dbReference type="AlphaFoldDB" id="M2WH67"/>
<dbReference type="EMBL" id="ANHZ02000001">
    <property type="protein sequence ID" value="EME37912.1"/>
    <property type="molecule type" value="Genomic_DNA"/>
</dbReference>
<dbReference type="InterPro" id="IPR052159">
    <property type="entry name" value="Competence_DNA_uptake"/>
</dbReference>
<keyword evidence="3 6" id="KW-0812">Transmembrane</keyword>
<evidence type="ECO:0000256" key="5">
    <source>
        <dbReference type="ARBA" id="ARBA00023136"/>
    </source>
</evidence>
<feature type="transmembrane region" description="Helical" evidence="6">
    <location>
        <begin position="530"/>
        <end position="549"/>
    </location>
</feature>
<feature type="transmembrane region" description="Helical" evidence="6">
    <location>
        <begin position="76"/>
        <end position="94"/>
    </location>
</feature>
<dbReference type="InterPro" id="IPR001279">
    <property type="entry name" value="Metallo-B-lactamas"/>
</dbReference>
<keyword evidence="2" id="KW-1003">Cell membrane</keyword>
<sequence length="869" mass="89756">MLARLWLHSQEMPERWALAHSARREERLEAAQRALRPTWDLRLVPVALSAWGAALLGTSQSESVGAALGAVLEVDLLLLVAAGLAMVLLVAVFARRSGRRLPGGAAPGSPRGRTLAALLPTAALCAVVVVCVLLRAGTQQLAAAEDMRGMDADAQRVVVEVTDRPVTWQSATASSFGPGPEEVGETSSGVVVPVRLNSGARATVFAQDGRWASLRSGDRAEAVVSAPEIEQTDLQLRSTGPPQPMTEAQDRPSLLETATERFALAAQARGPDAAGLLPGMTYGDRSGLDTGLEKAMKVTGLTHLTAVSGSNCALVMALAGQLALGLGARRRVCVMIGLGALGLFVVLVGPDPSVLRAAVMGAAAALAVLSGRGPVSLAALSTAMCVLLVIDPGLGPEFGFALSVCATAGIVVTAGPLTRVLEHLMPTVLAIVLAVPLVAQLWCGPVLALLTPTVATYAVPANVIAAPVVPLITVLGLAALILLGLGGPVGEALGSALLEPGSWAVGVIARSARFFAGLPGSTAPWLGPPAGPVLMLILSAGMVVALHRLDARWLERSRVGEVRSGPAPGPVSEAAWIRARRRERAWRSAGLIVIATGIAALVAVLRWPDQHAEQWSVLACDVGQGDAVLLRGRQDDRESTVLIDAGPDPGALRGCLKDAGVEHLDLLVLTHDHADHVAGAEGLGQFVEIDRVWWSSASGRAPEELAGLDDRAARPTIGQRFEGAGLELLVLAPDPATTRISPESEDENNASIVLRAEVSDGSQRFSMLAAGDLEESGAGALLRTDPSVLDVDLLKVSHHGARNGGVAIIDAASPSLALASVGADNDYGHPHPVITEHLAQGSIPLTRTDRMGAVAIHVQDGALVAQTTG</sequence>
<evidence type="ECO:0000259" key="7">
    <source>
        <dbReference type="SMART" id="SM00849"/>
    </source>
</evidence>
<protein>
    <recommendedName>
        <fullName evidence="7">Metallo-beta-lactamase domain-containing protein</fullName>
    </recommendedName>
</protein>
<dbReference type="Pfam" id="PF00753">
    <property type="entry name" value="Lactamase_B"/>
    <property type="match status" value="1"/>
</dbReference>
<dbReference type="NCBIfam" id="TIGR00360">
    <property type="entry name" value="ComEC_N-term"/>
    <property type="match status" value="1"/>
</dbReference>
<reference evidence="8 9" key="1">
    <citation type="journal article" date="2014" name="Genome Announc.">
        <title>Draft Genome Sequence of Kocuria palustris PEL.</title>
        <authorList>
            <person name="Sharma G."/>
            <person name="Khatri I."/>
            <person name="Subramanian S."/>
        </authorList>
    </citation>
    <scope>NUCLEOTIDE SEQUENCE [LARGE SCALE GENOMIC DNA]</scope>
    <source>
        <strain evidence="8 9">PEL</strain>
    </source>
</reference>
<evidence type="ECO:0000313" key="9">
    <source>
        <dbReference type="Proteomes" id="UP000009877"/>
    </source>
</evidence>
<dbReference type="Proteomes" id="UP000009877">
    <property type="component" value="Unassembled WGS sequence"/>
</dbReference>
<dbReference type="GO" id="GO:0005886">
    <property type="term" value="C:plasma membrane"/>
    <property type="evidence" value="ECO:0007669"/>
    <property type="project" value="UniProtKB-SubCell"/>
</dbReference>
<dbReference type="InterPro" id="IPR035681">
    <property type="entry name" value="ComA-like_MBL"/>
</dbReference>
<feature type="transmembrane region" description="Helical" evidence="6">
    <location>
        <begin position="115"/>
        <end position="137"/>
    </location>
</feature>
<dbReference type="SUPFAM" id="SSF56281">
    <property type="entry name" value="Metallo-hydrolase/oxidoreductase"/>
    <property type="match status" value="1"/>
</dbReference>
<evidence type="ECO:0000313" key="8">
    <source>
        <dbReference type="EMBL" id="EME37912.1"/>
    </source>
</evidence>
<accession>M2WH67</accession>
<feature type="transmembrane region" description="Helical" evidence="6">
    <location>
        <begin position="301"/>
        <end position="320"/>
    </location>
</feature>
<feature type="transmembrane region" description="Helical" evidence="6">
    <location>
        <begin position="588"/>
        <end position="607"/>
    </location>
</feature>
<dbReference type="Gene3D" id="3.60.15.10">
    <property type="entry name" value="Ribonuclease Z/Hydroxyacylglutathione hydrolase-like"/>
    <property type="match status" value="1"/>
</dbReference>
<dbReference type="PANTHER" id="PTHR30619:SF1">
    <property type="entry name" value="RECOMBINATION PROTEIN 2"/>
    <property type="match status" value="1"/>
</dbReference>
<dbReference type="PANTHER" id="PTHR30619">
    <property type="entry name" value="DNA INTERNALIZATION/COMPETENCE PROTEIN COMEC/REC2"/>
    <property type="match status" value="1"/>
</dbReference>
<feature type="domain" description="Metallo-beta-lactamase" evidence="7">
    <location>
        <begin position="624"/>
        <end position="831"/>
    </location>
</feature>
<dbReference type="SMART" id="SM00849">
    <property type="entry name" value="Lactamase_B"/>
    <property type="match status" value="1"/>
</dbReference>
<evidence type="ECO:0000256" key="6">
    <source>
        <dbReference type="SAM" id="Phobius"/>
    </source>
</evidence>
<dbReference type="InterPro" id="IPR004477">
    <property type="entry name" value="ComEC_N"/>
</dbReference>
<proteinExistence type="predicted"/>
<feature type="transmembrane region" description="Helical" evidence="6">
    <location>
        <begin position="463"/>
        <end position="485"/>
    </location>
</feature>
<feature type="transmembrane region" description="Helical" evidence="6">
    <location>
        <begin position="332"/>
        <end position="348"/>
    </location>
</feature>
<keyword evidence="4 6" id="KW-1133">Transmembrane helix</keyword>
<comment type="caution">
    <text evidence="8">The sequence shown here is derived from an EMBL/GenBank/DDBJ whole genome shotgun (WGS) entry which is preliminary data.</text>
</comment>
<evidence type="ECO:0000256" key="1">
    <source>
        <dbReference type="ARBA" id="ARBA00004651"/>
    </source>
</evidence>
<name>M2WH67_9MICC</name>